<reference evidence="5 6" key="1">
    <citation type="submission" date="2018-02" db="EMBL/GenBank/DDBJ databases">
        <title>The genomes of Aspergillus section Nigri reveals drivers in fungal speciation.</title>
        <authorList>
            <consortium name="DOE Joint Genome Institute"/>
            <person name="Vesth T.C."/>
            <person name="Nybo J."/>
            <person name="Theobald S."/>
            <person name="Brandl J."/>
            <person name="Frisvad J.C."/>
            <person name="Nielsen K.F."/>
            <person name="Lyhne E.K."/>
            <person name="Kogle M.E."/>
            <person name="Kuo A."/>
            <person name="Riley R."/>
            <person name="Clum A."/>
            <person name="Nolan M."/>
            <person name="Lipzen A."/>
            <person name="Salamov A."/>
            <person name="Henrissat B."/>
            <person name="Wiebenga A."/>
            <person name="De vries R.P."/>
            <person name="Grigoriev I.V."/>
            <person name="Mortensen U.H."/>
            <person name="Andersen M.R."/>
            <person name="Baker S.E."/>
        </authorList>
    </citation>
    <scope>NUCLEOTIDE SEQUENCE [LARGE SCALE GENOMIC DNA]</scope>
    <source>
        <strain evidence="5 6">CBS 115571</strain>
    </source>
</reference>
<dbReference type="SUPFAM" id="SSF52047">
    <property type="entry name" value="RNI-like"/>
    <property type="match status" value="1"/>
</dbReference>
<dbReference type="Pfam" id="PF12937">
    <property type="entry name" value="F-box-like"/>
    <property type="match status" value="1"/>
</dbReference>
<dbReference type="OMA" id="MRDLWMR"/>
<evidence type="ECO:0000256" key="1">
    <source>
        <dbReference type="ARBA" id="ARBA00022737"/>
    </source>
</evidence>
<dbReference type="InterPro" id="IPR001810">
    <property type="entry name" value="F-box_dom"/>
</dbReference>
<dbReference type="STRING" id="1450538.A0A2V5H023"/>
<keyword evidence="6" id="KW-1185">Reference proteome</keyword>
<dbReference type="InterPro" id="IPR032675">
    <property type="entry name" value="LRR_dom_sf"/>
</dbReference>
<dbReference type="EMBL" id="KZ825197">
    <property type="protein sequence ID" value="PYI15042.1"/>
    <property type="molecule type" value="Genomic_DNA"/>
</dbReference>
<dbReference type="SUPFAM" id="SSF48452">
    <property type="entry name" value="TPR-like"/>
    <property type="match status" value="1"/>
</dbReference>
<dbReference type="Gene3D" id="1.20.1280.50">
    <property type="match status" value="1"/>
</dbReference>
<dbReference type="InterPro" id="IPR019734">
    <property type="entry name" value="TPR_rpt"/>
</dbReference>
<gene>
    <name evidence="5" type="ORF">BO99DRAFT_406256</name>
</gene>
<name>A0A2V5H023_ASPV1</name>
<dbReference type="InterPro" id="IPR011990">
    <property type="entry name" value="TPR-like_helical_dom_sf"/>
</dbReference>
<dbReference type="GO" id="GO:0051879">
    <property type="term" value="F:Hsp90 protein binding"/>
    <property type="evidence" value="ECO:0007669"/>
    <property type="project" value="TreeGrafter"/>
</dbReference>
<dbReference type="InterPro" id="IPR013105">
    <property type="entry name" value="TPR_2"/>
</dbReference>
<dbReference type="Gene3D" id="3.80.10.10">
    <property type="entry name" value="Ribonuclease Inhibitor"/>
    <property type="match status" value="1"/>
</dbReference>
<protein>
    <submittedName>
        <fullName evidence="5">RNI-like protein</fullName>
    </submittedName>
</protein>
<dbReference type="Proteomes" id="UP000249829">
    <property type="component" value="Unassembled WGS sequence"/>
</dbReference>
<dbReference type="PROSITE" id="PS50005">
    <property type="entry name" value="TPR"/>
    <property type="match status" value="1"/>
</dbReference>
<dbReference type="PANTHER" id="PTHR22904:SF523">
    <property type="entry name" value="STRESS-INDUCED-PHOSPHOPROTEIN 1"/>
    <property type="match status" value="1"/>
</dbReference>
<dbReference type="SUPFAM" id="SSF81383">
    <property type="entry name" value="F-box domain"/>
    <property type="match status" value="1"/>
</dbReference>
<evidence type="ECO:0000256" key="3">
    <source>
        <dbReference type="PROSITE-ProRule" id="PRU00339"/>
    </source>
</evidence>
<evidence type="ECO:0000313" key="5">
    <source>
        <dbReference type="EMBL" id="PYI15042.1"/>
    </source>
</evidence>
<organism evidence="5 6">
    <name type="scientific">Aspergillus violaceofuscus (strain CBS 115571)</name>
    <dbReference type="NCBI Taxonomy" id="1450538"/>
    <lineage>
        <taxon>Eukaryota</taxon>
        <taxon>Fungi</taxon>
        <taxon>Dikarya</taxon>
        <taxon>Ascomycota</taxon>
        <taxon>Pezizomycotina</taxon>
        <taxon>Eurotiomycetes</taxon>
        <taxon>Eurotiomycetidae</taxon>
        <taxon>Eurotiales</taxon>
        <taxon>Aspergillaceae</taxon>
        <taxon>Aspergillus</taxon>
    </lineage>
</organism>
<keyword evidence="2 3" id="KW-0802">TPR repeat</keyword>
<proteinExistence type="predicted"/>
<sequence length="560" mass="62957">MTLVIRSEGDSLQQRGQLLFKQGNYQGALDAFTEALSCKKADVMSILDNRAATYIKLAQYDRALTDSRNMVRKDTKDGRGILRYGQVLLLTGDRAKALKAYGYGLKSLSSDNPRRKLVLQMYCKVRDAAAVKRLDPFSVLPLEVAMMVLQHLTFREIVICTRVSKGWQQFLSLQDLWMRLDLSEARRKATSRSIRTYIQRSRAMLTHAMVTNIATTSHGKVLDYLSRCPKLESLEIGDPIQRHDGLYDHFKSCKQLKTLVIAKGTPVSQENIANFLTSLTNLERLEIHNAQPSPETKVRWPAHLPNLRSITLATEGAAVPPPGRVAALYLPAATASQPCTMPNLEEIRIDSYPKIWSPYTLSFDPNQFPKLRKLELKGVFIGNFALPPTLEHLSIHAGTCPLGQVFPFPFDQSPHLRHLHTLILRDLDWVTHNTLRKFLVTAEAPIRKLVVASCPRLDHAQLERIFTEHPVDLTELGICALRGATDMSVKALVRHLPHLYALDVSATDVTGRLVRTFADPASSSSEVLPRLKYLNVAYCEHVLYEAVAYGRAHNINVVTR</sequence>
<accession>A0A2V5H023</accession>
<dbReference type="AlphaFoldDB" id="A0A2V5H023"/>
<evidence type="ECO:0000313" key="6">
    <source>
        <dbReference type="Proteomes" id="UP000249829"/>
    </source>
</evidence>
<evidence type="ECO:0000259" key="4">
    <source>
        <dbReference type="PROSITE" id="PS50181"/>
    </source>
</evidence>
<evidence type="ECO:0000256" key="2">
    <source>
        <dbReference type="ARBA" id="ARBA00022803"/>
    </source>
</evidence>
<dbReference type="InterPro" id="IPR036047">
    <property type="entry name" value="F-box-like_dom_sf"/>
</dbReference>
<dbReference type="Pfam" id="PF07719">
    <property type="entry name" value="TPR_2"/>
    <property type="match status" value="1"/>
</dbReference>
<keyword evidence="1" id="KW-0677">Repeat</keyword>
<feature type="repeat" description="TPR" evidence="3">
    <location>
        <begin position="9"/>
        <end position="42"/>
    </location>
</feature>
<dbReference type="PROSITE" id="PS50181">
    <property type="entry name" value="FBOX"/>
    <property type="match status" value="1"/>
</dbReference>
<dbReference type="Gene3D" id="1.25.40.10">
    <property type="entry name" value="Tetratricopeptide repeat domain"/>
    <property type="match status" value="1"/>
</dbReference>
<dbReference type="PANTHER" id="PTHR22904">
    <property type="entry name" value="TPR REPEAT CONTAINING PROTEIN"/>
    <property type="match status" value="1"/>
</dbReference>
<dbReference type="SMART" id="SM00256">
    <property type="entry name" value="FBOX"/>
    <property type="match status" value="1"/>
</dbReference>
<feature type="domain" description="F-box" evidence="4">
    <location>
        <begin position="134"/>
        <end position="180"/>
    </location>
</feature>
<dbReference type="SMART" id="SM00028">
    <property type="entry name" value="TPR"/>
    <property type="match status" value="3"/>
</dbReference>